<protein>
    <submittedName>
        <fullName evidence="1">Uncharacterized protein</fullName>
    </submittedName>
</protein>
<gene>
    <name evidence="1" type="ORF">PFLUV_G00261500</name>
</gene>
<keyword evidence="2" id="KW-1185">Reference proteome</keyword>
<sequence>MVETRYVFLTVYASYPPRALRKTSCTCAQKPRPSMQHRLRLPLNHTPLSFVSESDGKKINPPFLPELLPLQSGCSSCRQAAVGHRRAGKERRRGPVLCSALWSSGSVYSPPLALHAAADPPIHARTYPPAASIDA</sequence>
<dbReference type="EMBL" id="VHII01000023">
    <property type="protein sequence ID" value="KAF1372108.1"/>
    <property type="molecule type" value="Genomic_DNA"/>
</dbReference>
<dbReference type="AlphaFoldDB" id="A0A6A5E1Q5"/>
<proteinExistence type="predicted"/>
<comment type="caution">
    <text evidence="1">The sequence shown here is derived from an EMBL/GenBank/DDBJ whole genome shotgun (WGS) entry which is preliminary data.</text>
</comment>
<organism evidence="1 2">
    <name type="scientific">Perca fluviatilis</name>
    <name type="common">European perch</name>
    <dbReference type="NCBI Taxonomy" id="8168"/>
    <lineage>
        <taxon>Eukaryota</taxon>
        <taxon>Metazoa</taxon>
        <taxon>Chordata</taxon>
        <taxon>Craniata</taxon>
        <taxon>Vertebrata</taxon>
        <taxon>Euteleostomi</taxon>
        <taxon>Actinopterygii</taxon>
        <taxon>Neopterygii</taxon>
        <taxon>Teleostei</taxon>
        <taxon>Neoteleostei</taxon>
        <taxon>Acanthomorphata</taxon>
        <taxon>Eupercaria</taxon>
        <taxon>Perciformes</taxon>
        <taxon>Percoidei</taxon>
        <taxon>Percidae</taxon>
        <taxon>Percinae</taxon>
        <taxon>Perca</taxon>
    </lineage>
</organism>
<name>A0A6A5E1Q5_PERFL</name>
<reference evidence="1 2" key="1">
    <citation type="submission" date="2019-06" db="EMBL/GenBank/DDBJ databases">
        <title>A chromosome-scale genome assembly of the European perch, Perca fluviatilis.</title>
        <authorList>
            <person name="Roques C."/>
            <person name="Zahm M."/>
            <person name="Cabau C."/>
            <person name="Klopp C."/>
            <person name="Bouchez O."/>
            <person name="Donnadieu C."/>
            <person name="Kuhl H."/>
            <person name="Gislard M."/>
            <person name="Guendouz S."/>
            <person name="Journot L."/>
            <person name="Haffray P."/>
            <person name="Bestin A."/>
            <person name="Morvezen R."/>
            <person name="Feron R."/>
            <person name="Wen M."/>
            <person name="Jouanno E."/>
            <person name="Herpin A."/>
            <person name="Schartl M."/>
            <person name="Postlethwait J."/>
            <person name="Schaerlinger B."/>
            <person name="Chardard D."/>
            <person name="Lecocq T."/>
            <person name="Poncet C."/>
            <person name="Jaffrelo L."/>
            <person name="Lampietro C."/>
            <person name="Guiguen Y."/>
        </authorList>
    </citation>
    <scope>NUCLEOTIDE SEQUENCE [LARGE SCALE GENOMIC DNA]</scope>
    <source>
        <tissue evidence="1">Blood</tissue>
    </source>
</reference>
<evidence type="ECO:0000313" key="2">
    <source>
        <dbReference type="Proteomes" id="UP000465112"/>
    </source>
</evidence>
<dbReference type="Proteomes" id="UP000465112">
    <property type="component" value="Chromosome 23"/>
</dbReference>
<accession>A0A6A5E1Q5</accession>
<evidence type="ECO:0000313" key="1">
    <source>
        <dbReference type="EMBL" id="KAF1372108.1"/>
    </source>
</evidence>